<dbReference type="Pfam" id="PF00856">
    <property type="entry name" value="SET"/>
    <property type="match status" value="1"/>
</dbReference>
<keyword evidence="6" id="KW-1185">Reference proteome</keyword>
<dbReference type="SMART" id="SM00317">
    <property type="entry name" value="SET"/>
    <property type="match status" value="1"/>
</dbReference>
<dbReference type="OrthoDB" id="9790349at2"/>
<dbReference type="GO" id="GO:0008168">
    <property type="term" value="F:methyltransferase activity"/>
    <property type="evidence" value="ECO:0007669"/>
    <property type="project" value="UniProtKB-KW"/>
</dbReference>
<dbReference type="PROSITE" id="PS50280">
    <property type="entry name" value="SET"/>
    <property type="match status" value="1"/>
</dbReference>
<dbReference type="PANTHER" id="PTHR12350">
    <property type="entry name" value="HISTONE-LYSINE N-METHYLTRANSFERASE-RELATED"/>
    <property type="match status" value="1"/>
</dbReference>
<gene>
    <name evidence="5" type="ORF">FNH13_00895</name>
</gene>
<dbReference type="Proteomes" id="UP000315395">
    <property type="component" value="Chromosome"/>
</dbReference>
<evidence type="ECO:0000259" key="3">
    <source>
        <dbReference type="PROSITE" id="PS50280"/>
    </source>
</evidence>
<keyword evidence="5" id="KW-0489">Methyltransferase</keyword>
<sequence>MKPGPTCWLSPSVAVRESQIEGTGLFAVRPIPAGALVSRLGGRLVSTEQLHRLFDESEEYVDTITVADDQHLVLPSGVLNHHGNHSCNPNLWWVGPFDLVARRDIPAGEEVTSDYAASTTDPDFQMQCRCGDATCRGTVRASDAWAHRLDEVYRGHIVPAVVAIVRHKRTTSDHQLSDGS</sequence>
<dbReference type="SUPFAM" id="SSF82199">
    <property type="entry name" value="SET domain"/>
    <property type="match status" value="1"/>
</dbReference>
<dbReference type="GO" id="GO:0032259">
    <property type="term" value="P:methylation"/>
    <property type="evidence" value="ECO:0007669"/>
    <property type="project" value="UniProtKB-KW"/>
</dbReference>
<dbReference type="InterPro" id="IPR053201">
    <property type="entry name" value="Flavunoidine_N-MTase"/>
</dbReference>
<accession>A0A516G6F6</accession>
<dbReference type="Gene3D" id="2.170.270.10">
    <property type="entry name" value="SET domain"/>
    <property type="match status" value="1"/>
</dbReference>
<keyword evidence="2" id="KW-0949">S-adenosyl-L-methionine</keyword>
<evidence type="ECO:0000256" key="2">
    <source>
        <dbReference type="ARBA" id="ARBA00022691"/>
    </source>
</evidence>
<dbReference type="InterPro" id="IPR001214">
    <property type="entry name" value="SET_dom"/>
</dbReference>
<dbReference type="PROSITE" id="PS50868">
    <property type="entry name" value="POST_SET"/>
    <property type="match status" value="1"/>
</dbReference>
<feature type="domain" description="SET" evidence="3">
    <location>
        <begin position="11"/>
        <end position="116"/>
    </location>
</feature>
<evidence type="ECO:0000256" key="1">
    <source>
        <dbReference type="ARBA" id="ARBA00022679"/>
    </source>
</evidence>
<dbReference type="InterPro" id="IPR046341">
    <property type="entry name" value="SET_dom_sf"/>
</dbReference>
<dbReference type="RefSeq" id="WP_143781714.1">
    <property type="nucleotide sequence ID" value="NZ_CP041616.1"/>
</dbReference>
<dbReference type="KEGG" id="orz:FNH13_00895"/>
<name>A0A516G6F6_9MICO</name>
<evidence type="ECO:0000313" key="6">
    <source>
        <dbReference type="Proteomes" id="UP000315395"/>
    </source>
</evidence>
<dbReference type="AlphaFoldDB" id="A0A516G6F6"/>
<keyword evidence="1 5" id="KW-0808">Transferase</keyword>
<dbReference type="InterPro" id="IPR003616">
    <property type="entry name" value="Post-SET_dom"/>
</dbReference>
<protein>
    <submittedName>
        <fullName evidence="5">SET domain-containing protein-lysine N-methyltransferase</fullName>
    </submittedName>
</protein>
<evidence type="ECO:0000259" key="4">
    <source>
        <dbReference type="PROSITE" id="PS50868"/>
    </source>
</evidence>
<dbReference type="EMBL" id="CP041616">
    <property type="protein sequence ID" value="QDO87052.1"/>
    <property type="molecule type" value="Genomic_DNA"/>
</dbReference>
<dbReference type="PANTHER" id="PTHR12350:SF19">
    <property type="entry name" value="SET DOMAIN-CONTAINING PROTEIN"/>
    <property type="match status" value="1"/>
</dbReference>
<evidence type="ECO:0000313" key="5">
    <source>
        <dbReference type="EMBL" id="QDO87052.1"/>
    </source>
</evidence>
<organism evidence="5 6">
    <name type="scientific">Ornithinimicrobium ciconiae</name>
    <dbReference type="NCBI Taxonomy" id="2594265"/>
    <lineage>
        <taxon>Bacteria</taxon>
        <taxon>Bacillati</taxon>
        <taxon>Actinomycetota</taxon>
        <taxon>Actinomycetes</taxon>
        <taxon>Micrococcales</taxon>
        <taxon>Ornithinimicrobiaceae</taxon>
        <taxon>Ornithinimicrobium</taxon>
    </lineage>
</organism>
<proteinExistence type="predicted"/>
<reference evidence="5 6" key="1">
    <citation type="submission" date="2019-07" db="EMBL/GenBank/DDBJ databases">
        <title>complete genome sequencing of Ornithinimicrobium sp. H23M54.</title>
        <authorList>
            <person name="Bae J.-W."/>
            <person name="Lee S.-Y."/>
        </authorList>
    </citation>
    <scope>NUCLEOTIDE SEQUENCE [LARGE SCALE GENOMIC DNA]</scope>
    <source>
        <strain evidence="5 6">H23M54</strain>
    </source>
</reference>
<feature type="domain" description="Post-SET" evidence="4">
    <location>
        <begin position="124"/>
        <end position="140"/>
    </location>
</feature>